<comment type="caution">
    <text evidence="1">The sequence shown here is derived from an EMBL/GenBank/DDBJ whole genome shotgun (WGS) entry which is preliminary data.</text>
</comment>
<dbReference type="AlphaFoldDB" id="A0A4R5QHD8"/>
<accession>A0A4R5QHD8</accession>
<reference evidence="1 2" key="1">
    <citation type="journal article" date="2016" name="J. Microbiol.">
        <title>Dankookia rubra gen. nov., sp. nov., an alphaproteobacterium isolated from sediment of a shallow stream.</title>
        <authorList>
            <person name="Kim W.H."/>
            <person name="Kim D.H."/>
            <person name="Kang K."/>
            <person name="Ahn T.Y."/>
        </authorList>
    </citation>
    <scope>NUCLEOTIDE SEQUENCE [LARGE SCALE GENOMIC DNA]</scope>
    <source>
        <strain evidence="1 2">JCM30602</strain>
    </source>
</reference>
<organism evidence="1 2">
    <name type="scientific">Dankookia rubra</name>
    <dbReference type="NCBI Taxonomy" id="1442381"/>
    <lineage>
        <taxon>Bacteria</taxon>
        <taxon>Pseudomonadati</taxon>
        <taxon>Pseudomonadota</taxon>
        <taxon>Alphaproteobacteria</taxon>
        <taxon>Acetobacterales</taxon>
        <taxon>Roseomonadaceae</taxon>
        <taxon>Dankookia</taxon>
    </lineage>
</organism>
<gene>
    <name evidence="1" type="ORF">E2C06_13305</name>
</gene>
<dbReference type="EMBL" id="SMSJ01000014">
    <property type="protein sequence ID" value="TDH62189.1"/>
    <property type="molecule type" value="Genomic_DNA"/>
</dbReference>
<evidence type="ECO:0000313" key="2">
    <source>
        <dbReference type="Proteomes" id="UP000295096"/>
    </source>
</evidence>
<keyword evidence="2" id="KW-1185">Reference proteome</keyword>
<evidence type="ECO:0000313" key="1">
    <source>
        <dbReference type="EMBL" id="TDH62189.1"/>
    </source>
</evidence>
<dbReference type="OrthoDB" id="9809850at2"/>
<dbReference type="Proteomes" id="UP000295096">
    <property type="component" value="Unassembled WGS sequence"/>
</dbReference>
<proteinExistence type="predicted"/>
<sequence>MLAALLARTGGAPLLPANSRYQGVPLRERTAPDGTVTAYLARRFVPQPASLAEVDGHVMVAGERLDLVAARRLGDPLIAWRIADANGALDPAELERAGRRLRLTLPEGVPGGAGPQDA</sequence>
<protein>
    <submittedName>
        <fullName evidence="1">LysM domain-containing protein</fullName>
    </submittedName>
</protein>
<name>A0A4R5QHD8_9PROT</name>